<dbReference type="EMBL" id="QJRY01000001">
    <property type="protein sequence ID" value="PYB77217.1"/>
    <property type="molecule type" value="Genomic_DNA"/>
</dbReference>
<protein>
    <recommendedName>
        <fullName evidence="1">Tetrapyrrole methylase domain-containing protein</fullName>
    </recommendedName>
</protein>
<comment type="caution">
    <text evidence="2">The sequence shown here is derived from an EMBL/GenBank/DDBJ whole genome shotgun (WGS) entry which is preliminary data.</text>
</comment>
<dbReference type="InterPro" id="IPR000878">
    <property type="entry name" value="4pyrrol_Mease"/>
</dbReference>
<proteinExistence type="predicted"/>
<dbReference type="Gene3D" id="3.40.1010.10">
    <property type="entry name" value="Cobalt-precorrin-4 Transmethylase, Domain 1"/>
    <property type="match status" value="1"/>
</dbReference>
<feature type="domain" description="Tetrapyrrole methylase" evidence="1">
    <location>
        <begin position="26"/>
        <end position="244"/>
    </location>
</feature>
<evidence type="ECO:0000259" key="1">
    <source>
        <dbReference type="Pfam" id="PF00590"/>
    </source>
</evidence>
<reference evidence="2 3" key="1">
    <citation type="submission" date="2018-06" db="EMBL/GenBank/DDBJ databases">
        <title>Rhizobium wuzhouense sp. nov., isolated from roots of Oryza officinalis.</title>
        <authorList>
            <person name="Yuan T."/>
        </authorList>
    </citation>
    <scope>NUCLEOTIDE SEQUENCE [LARGE SCALE GENOMIC DNA]</scope>
    <source>
        <strain evidence="2 3">W44</strain>
    </source>
</reference>
<keyword evidence="3" id="KW-1185">Reference proteome</keyword>
<dbReference type="Pfam" id="PF00590">
    <property type="entry name" value="TP_methylase"/>
    <property type="match status" value="1"/>
</dbReference>
<dbReference type="SUPFAM" id="SSF53790">
    <property type="entry name" value="Tetrapyrrole methylase"/>
    <property type="match status" value="1"/>
</dbReference>
<sequence>MDALVAEKPFDPIATRSEPPVKTGFLSVVGVGIKLAAQTSLEAKAHIEAADRVFYLVTDPGTEYWLTSLNPSAQSLQSFYEDRSSRLATYLDITEYILEHVRQGLHVCAVFYGHPGIFVFPSHRAVARARQEGFDAVMLPGISAEDCLFADLGVDPARKGCQSFEATDFLIFDRTFDPRNNLVLWQVGVLGEVGYKISLSQEKLEVLKEKLLKAYPADHPLTVYEAARYPVCDPTMLRTTIGELDASMISTISTLFIPPVAQRKPDLDIAKRLGIPEDFIKRRFELSDEEIERLGLD</sequence>
<dbReference type="CDD" id="cd19916">
    <property type="entry name" value="OphMA_like"/>
    <property type="match status" value="1"/>
</dbReference>
<organism evidence="2 3">
    <name type="scientific">Rhizobium wuzhouense</name>
    <dbReference type="NCBI Taxonomy" id="1986026"/>
    <lineage>
        <taxon>Bacteria</taxon>
        <taxon>Pseudomonadati</taxon>
        <taxon>Pseudomonadota</taxon>
        <taxon>Alphaproteobacteria</taxon>
        <taxon>Hyphomicrobiales</taxon>
        <taxon>Rhizobiaceae</taxon>
        <taxon>Rhizobium/Agrobacterium group</taxon>
        <taxon>Rhizobium</taxon>
    </lineage>
</organism>
<accession>A0ABX5NXY3</accession>
<evidence type="ECO:0000313" key="2">
    <source>
        <dbReference type="EMBL" id="PYB77217.1"/>
    </source>
</evidence>
<dbReference type="InterPro" id="IPR014777">
    <property type="entry name" value="4pyrrole_Mease_sub1"/>
</dbReference>
<dbReference type="InterPro" id="IPR035996">
    <property type="entry name" value="4pyrrol_Methylase_sf"/>
</dbReference>
<dbReference type="Proteomes" id="UP000247536">
    <property type="component" value="Unassembled WGS sequence"/>
</dbReference>
<evidence type="ECO:0000313" key="3">
    <source>
        <dbReference type="Proteomes" id="UP000247536"/>
    </source>
</evidence>
<name>A0ABX5NXY3_9HYPH</name>
<dbReference type="RefSeq" id="WP_110789650.1">
    <property type="nucleotide sequence ID" value="NZ_QJRY01000001.1"/>
</dbReference>
<gene>
    <name evidence="2" type="ORF">DMY87_02270</name>
</gene>